<accession>A0A0K0CVV4</accession>
<organism evidence="1 2">
    <name type="scientific">Angiostrongylus cantonensis</name>
    <name type="common">Rat lungworm</name>
    <dbReference type="NCBI Taxonomy" id="6313"/>
    <lineage>
        <taxon>Eukaryota</taxon>
        <taxon>Metazoa</taxon>
        <taxon>Ecdysozoa</taxon>
        <taxon>Nematoda</taxon>
        <taxon>Chromadorea</taxon>
        <taxon>Rhabditida</taxon>
        <taxon>Rhabditina</taxon>
        <taxon>Rhabditomorpha</taxon>
        <taxon>Strongyloidea</taxon>
        <taxon>Metastrongylidae</taxon>
        <taxon>Angiostrongylus</taxon>
    </lineage>
</organism>
<name>A0A0K0CVV4_ANGCA</name>
<dbReference type="STRING" id="6313.A0A0K0CVV4"/>
<keyword evidence="1" id="KW-1185">Reference proteome</keyword>
<reference evidence="2" key="2">
    <citation type="submission" date="2017-02" db="UniProtKB">
        <authorList>
            <consortium name="WormBaseParasite"/>
        </authorList>
    </citation>
    <scope>IDENTIFICATION</scope>
</reference>
<dbReference type="Proteomes" id="UP000035642">
    <property type="component" value="Unassembled WGS sequence"/>
</dbReference>
<dbReference type="AlphaFoldDB" id="A0A0K0CVV4"/>
<protein>
    <submittedName>
        <fullName evidence="2">ATP-polyphosphate phosphotransferase</fullName>
    </submittedName>
</protein>
<evidence type="ECO:0000313" key="1">
    <source>
        <dbReference type="Proteomes" id="UP000035642"/>
    </source>
</evidence>
<reference evidence="1" key="1">
    <citation type="submission" date="2012-09" db="EMBL/GenBank/DDBJ databases">
        <authorList>
            <person name="Martin A.A."/>
        </authorList>
    </citation>
    <scope>NUCLEOTIDE SEQUENCE</scope>
</reference>
<evidence type="ECO:0000313" key="2">
    <source>
        <dbReference type="WBParaSite" id="ACAC_0000150601-mRNA-1"/>
    </source>
</evidence>
<proteinExistence type="predicted"/>
<dbReference type="WBParaSite" id="ACAC_0000150601-mRNA-1">
    <property type="protein sequence ID" value="ACAC_0000150601-mRNA-1"/>
    <property type="gene ID" value="ACAC_0000150601"/>
</dbReference>
<sequence>IARSFLLFQVVDDVSAEKRISRFAFAKRSPYRQFAFAKRLAEDDGETDVEKRARFAFAKRINAIINGSYHIVISRSPSGHPLMDSPSRSEITLLSPDHLRRYDINEEVKQMIVAG</sequence>